<dbReference type="Pfam" id="PF00172">
    <property type="entry name" value="Zn_clus"/>
    <property type="match status" value="1"/>
</dbReference>
<dbReference type="PROSITE" id="PS00463">
    <property type="entry name" value="ZN2_CY6_FUNGAL_1"/>
    <property type="match status" value="1"/>
</dbReference>
<dbReference type="CDD" id="cd00067">
    <property type="entry name" value="GAL4"/>
    <property type="match status" value="1"/>
</dbReference>
<dbReference type="InterPro" id="IPR036864">
    <property type="entry name" value="Zn2-C6_fun-type_DNA-bd_sf"/>
</dbReference>
<dbReference type="EMBL" id="FJOG01000042">
    <property type="protein sequence ID" value="CZR67272.1"/>
    <property type="molecule type" value="Genomic_DNA"/>
</dbReference>
<evidence type="ECO:0000259" key="2">
    <source>
        <dbReference type="PROSITE" id="PS50048"/>
    </source>
</evidence>
<keyword evidence="4" id="KW-1185">Reference proteome</keyword>
<dbReference type="SUPFAM" id="SSF57701">
    <property type="entry name" value="Zn2/Cys6 DNA-binding domain"/>
    <property type="match status" value="1"/>
</dbReference>
<dbReference type="AlphaFoldDB" id="A0A1L7XQE5"/>
<name>A0A1L7XQE5_9HELO</name>
<dbReference type="PROSITE" id="PS50048">
    <property type="entry name" value="ZN2_CY6_FUNGAL_2"/>
    <property type="match status" value="1"/>
</dbReference>
<evidence type="ECO:0000313" key="4">
    <source>
        <dbReference type="Proteomes" id="UP000184330"/>
    </source>
</evidence>
<dbReference type="InterPro" id="IPR021858">
    <property type="entry name" value="Fun_TF"/>
</dbReference>
<dbReference type="InterPro" id="IPR001138">
    <property type="entry name" value="Zn2Cys6_DnaBD"/>
</dbReference>
<feature type="domain" description="Zn(2)-C6 fungal-type" evidence="2">
    <location>
        <begin position="8"/>
        <end position="38"/>
    </location>
</feature>
<dbReference type="Proteomes" id="UP000184330">
    <property type="component" value="Unassembled WGS sequence"/>
</dbReference>
<dbReference type="SMART" id="SM00066">
    <property type="entry name" value="GAL4"/>
    <property type="match status" value="1"/>
</dbReference>
<evidence type="ECO:0000256" key="1">
    <source>
        <dbReference type="ARBA" id="ARBA00023242"/>
    </source>
</evidence>
<dbReference type="PANTHER" id="PTHR37540">
    <property type="entry name" value="TRANSCRIPTION FACTOR (ACR-2), PUTATIVE-RELATED-RELATED"/>
    <property type="match status" value="1"/>
</dbReference>
<keyword evidence="1" id="KW-0539">Nucleus</keyword>
<sequence>MRKTLRRSCEACAKAKHSCDLRTPRCSRCVKRKCSCVYANEPLTSTSAHPGDIGDDFRGAQASRPRTRYVLQLNRREWEGCVSSDLSGTSMFFEAHSFDPFDSYPSTNLPRLRVQSLMQHFLSKIAFQYYPLDLNPSSNPFVMSWWPLALTDPALFHVTLQTASLDDELHARKGFAHSELLMKDSVSLLRHKIQDQSLAFQDATMNAVVTLAAIEHGKGNLQASKVHIDGVKRMVTIRGGLSNVKYTSPLTARMVPWVALLVTGAPQFETQDDFGGGDGICAIRQWHCQLPAENTVPNLIDFDALGIDPVLGNIVNRLRTVFGVSLPSHDAASLSTTGLHDLTCFVLHRLLGLPPLTGVGCQSPGISECVRYAVSAYMFIIHGATYYSHASILNAIVTQLDFHLGPLLSFVEPQKSLLLWFLCIGAVASSGTNRSHWFRGKAYTISVALGVQCWDDVEMHLKRVLWLETRSQVLFQEEWEEIISSNPSFHNLATSEEHGQATNVLEYSHSGITRTGV</sequence>
<dbReference type="PANTHER" id="PTHR37540:SF5">
    <property type="entry name" value="TRANSCRIPTION FACTOR DOMAIN-CONTAINING PROTEIN"/>
    <property type="match status" value="1"/>
</dbReference>
<dbReference type="GO" id="GO:0008270">
    <property type="term" value="F:zinc ion binding"/>
    <property type="evidence" value="ECO:0007669"/>
    <property type="project" value="InterPro"/>
</dbReference>
<dbReference type="OrthoDB" id="5376287at2759"/>
<organism evidence="3 4">
    <name type="scientific">Phialocephala subalpina</name>
    <dbReference type="NCBI Taxonomy" id="576137"/>
    <lineage>
        <taxon>Eukaryota</taxon>
        <taxon>Fungi</taxon>
        <taxon>Dikarya</taxon>
        <taxon>Ascomycota</taxon>
        <taxon>Pezizomycotina</taxon>
        <taxon>Leotiomycetes</taxon>
        <taxon>Helotiales</taxon>
        <taxon>Mollisiaceae</taxon>
        <taxon>Phialocephala</taxon>
        <taxon>Phialocephala fortinii species complex</taxon>
    </lineage>
</organism>
<dbReference type="STRING" id="576137.A0A1L7XQE5"/>
<proteinExistence type="predicted"/>
<evidence type="ECO:0000313" key="3">
    <source>
        <dbReference type="EMBL" id="CZR67272.1"/>
    </source>
</evidence>
<dbReference type="Pfam" id="PF11951">
    <property type="entry name" value="Fungal_trans_2"/>
    <property type="match status" value="1"/>
</dbReference>
<dbReference type="Gene3D" id="4.10.240.10">
    <property type="entry name" value="Zn(2)-C6 fungal-type DNA-binding domain"/>
    <property type="match status" value="1"/>
</dbReference>
<accession>A0A1L7XQE5</accession>
<protein>
    <recommendedName>
        <fullName evidence="2">Zn(2)-C6 fungal-type domain-containing protein</fullName>
    </recommendedName>
</protein>
<dbReference type="GO" id="GO:0000981">
    <property type="term" value="F:DNA-binding transcription factor activity, RNA polymerase II-specific"/>
    <property type="evidence" value="ECO:0007669"/>
    <property type="project" value="InterPro"/>
</dbReference>
<gene>
    <name evidence="3" type="ORF">PAC_17171</name>
</gene>
<reference evidence="3 4" key="1">
    <citation type="submission" date="2016-03" db="EMBL/GenBank/DDBJ databases">
        <authorList>
            <person name="Ploux O."/>
        </authorList>
    </citation>
    <scope>NUCLEOTIDE SEQUENCE [LARGE SCALE GENOMIC DNA]</scope>
    <source>
        <strain evidence="3 4">UAMH 11012</strain>
    </source>
</reference>